<evidence type="ECO:0000256" key="4">
    <source>
        <dbReference type="SAM" id="Coils"/>
    </source>
</evidence>
<keyword evidence="6" id="KW-0540">Nuclease</keyword>
<dbReference type="InterPro" id="IPR044946">
    <property type="entry name" value="Restrct_endonuc_typeI_TRD_sf"/>
</dbReference>
<dbReference type="InterPro" id="IPR051212">
    <property type="entry name" value="Type-I_RE_S_subunit"/>
</dbReference>
<reference evidence="6 7" key="1">
    <citation type="submission" date="2022-08" db="EMBL/GenBank/DDBJ databases">
        <title>Genome Sequence of the sulphate-reducing bacterium, Pseudodesulfovibrio sp. SYK.</title>
        <authorList>
            <person name="Kondo R."/>
            <person name="Kataoka T."/>
        </authorList>
    </citation>
    <scope>NUCLEOTIDE SEQUENCE [LARGE SCALE GENOMIC DNA]</scope>
    <source>
        <strain evidence="6 7">SYK</strain>
    </source>
</reference>
<dbReference type="CDD" id="cd17253">
    <property type="entry name" value="RMtype1_S_Eco933I-TRD2-CR2_like"/>
    <property type="match status" value="1"/>
</dbReference>
<protein>
    <submittedName>
        <fullName evidence="6">Type I restriction endonuclease EcoAI subunit S</fullName>
    </submittedName>
</protein>
<organism evidence="6 7">
    <name type="scientific">Pseudodesulfovibrio nedwellii</name>
    <dbReference type="NCBI Taxonomy" id="2973072"/>
    <lineage>
        <taxon>Bacteria</taxon>
        <taxon>Pseudomonadati</taxon>
        <taxon>Thermodesulfobacteriota</taxon>
        <taxon>Desulfovibrionia</taxon>
        <taxon>Desulfovibrionales</taxon>
        <taxon>Desulfovibrionaceae</taxon>
    </lineage>
</organism>
<keyword evidence="6" id="KW-0378">Hydrolase</keyword>
<keyword evidence="3" id="KW-0238">DNA-binding</keyword>
<name>A0ABN6S649_9BACT</name>
<dbReference type="Proteomes" id="UP001317742">
    <property type="component" value="Chromosome"/>
</dbReference>
<feature type="coiled-coil region" evidence="4">
    <location>
        <begin position="233"/>
        <end position="268"/>
    </location>
</feature>
<evidence type="ECO:0000256" key="3">
    <source>
        <dbReference type="ARBA" id="ARBA00023125"/>
    </source>
</evidence>
<dbReference type="PANTHER" id="PTHR43140:SF1">
    <property type="entry name" value="TYPE I RESTRICTION ENZYME ECOKI SPECIFICITY SUBUNIT"/>
    <property type="match status" value="1"/>
</dbReference>
<feature type="coiled-coil region" evidence="4">
    <location>
        <begin position="526"/>
        <end position="553"/>
    </location>
</feature>
<gene>
    <name evidence="6" type="ORF">SYK_31240</name>
</gene>
<evidence type="ECO:0000256" key="2">
    <source>
        <dbReference type="ARBA" id="ARBA00022747"/>
    </source>
</evidence>
<keyword evidence="6" id="KW-0255">Endonuclease</keyword>
<keyword evidence="2" id="KW-0680">Restriction system</keyword>
<evidence type="ECO:0000313" key="6">
    <source>
        <dbReference type="EMBL" id="BDQ38764.1"/>
    </source>
</evidence>
<keyword evidence="4" id="KW-0175">Coiled coil</keyword>
<dbReference type="GO" id="GO:0004519">
    <property type="term" value="F:endonuclease activity"/>
    <property type="evidence" value="ECO:0007669"/>
    <property type="project" value="UniProtKB-KW"/>
</dbReference>
<dbReference type="SUPFAM" id="SSF116734">
    <property type="entry name" value="DNA methylase specificity domain"/>
    <property type="match status" value="2"/>
</dbReference>
<evidence type="ECO:0000313" key="7">
    <source>
        <dbReference type="Proteomes" id="UP001317742"/>
    </source>
</evidence>
<feature type="domain" description="Type I restriction modification DNA specificity" evidence="5">
    <location>
        <begin position="83"/>
        <end position="250"/>
    </location>
</feature>
<sequence length="558" mass="64130">MELLEKHFDTAFAAPDGIKKLRELILTLAMQGKLVEQDPNDQPASELLKEIEAEKARLVKEKKIKKPKQLAKIKADEVPYALPAGWEWGRFGDLVLVLNGRAYKKNELLDSGTPVLRVGNLFTSKQWYYSDLTLDEDKYINSEDLIYAWSASFGPFIWEGGKAIYHYHIWKLKFFIEGSPYKEYLYNYLLDATDRIKRAGSGIAMIHMTKGRMEELLVPLPPLAEQHRIVAKIDQLMARCDELEKLRIEQEQKRLAVHTSALKQLLDAQEQDRFANAWKFLTTNFGELYTVKENVVELRKAILQLAVMGKLVEQDPSDQPASELLMEIEAEKARLLKEKKVRKVKPLPEFSLKDMPYALPERWEWVRLEDVVELGSGVTKGRKLAGKKLISIPYLRVANVQRGYLDLAVIKEIEIVENEVEKYSLKYGDLLITEGGDWDKVGRTCLWREEVPVCGHQNHIFRARKVLNKQNENWLEKCLNSPISRQYFAGASKQTTNLASINKTQLRGCPIPMPPLTEQRRIVEKLDQLMTLCDDLEHQIDTATNTQNNLLNAVMAQV</sequence>
<proteinExistence type="inferred from homology"/>
<dbReference type="PANTHER" id="PTHR43140">
    <property type="entry name" value="TYPE-1 RESTRICTION ENZYME ECOKI SPECIFICITY PROTEIN"/>
    <property type="match status" value="1"/>
</dbReference>
<evidence type="ECO:0000256" key="1">
    <source>
        <dbReference type="ARBA" id="ARBA00010923"/>
    </source>
</evidence>
<evidence type="ECO:0000259" key="5">
    <source>
        <dbReference type="Pfam" id="PF01420"/>
    </source>
</evidence>
<dbReference type="Gene3D" id="3.90.220.20">
    <property type="entry name" value="DNA methylase specificity domains"/>
    <property type="match status" value="2"/>
</dbReference>
<feature type="domain" description="Type I restriction modification DNA specificity" evidence="5">
    <location>
        <begin position="360"/>
        <end position="540"/>
    </location>
</feature>
<comment type="similarity">
    <text evidence="1">Belongs to the type-I restriction system S methylase family.</text>
</comment>
<dbReference type="RefSeq" id="WP_281761258.1">
    <property type="nucleotide sequence ID" value="NZ_AP026709.1"/>
</dbReference>
<dbReference type="Pfam" id="PF01420">
    <property type="entry name" value="Methylase_S"/>
    <property type="match status" value="2"/>
</dbReference>
<dbReference type="InterPro" id="IPR000055">
    <property type="entry name" value="Restrct_endonuc_typeI_TRD"/>
</dbReference>
<keyword evidence="7" id="KW-1185">Reference proteome</keyword>
<dbReference type="EMBL" id="AP026709">
    <property type="protein sequence ID" value="BDQ38764.1"/>
    <property type="molecule type" value="Genomic_DNA"/>
</dbReference>
<dbReference type="CDD" id="cd17254">
    <property type="entry name" value="RMtype1_S_FclI-TRD1-CR1_like"/>
    <property type="match status" value="1"/>
</dbReference>
<accession>A0ABN6S649</accession>